<gene>
    <name evidence="1" type="ORF">G3576_15670</name>
</gene>
<sequence>MPPRFFIADPGLTGPLGHHLSYSQSVAEAARRAGTPPVILAARGFTGCIPGIECHSVLGTAYQSAGGGGALRRALFGTLSHLPAPLAAAAAGLIRAARRRISPRAPDGLAAELHAALGTLHAGPGDWLLLHSVSGANLASLAEGPDLHGVTVLVVLRRMPAEMEADDAAPDPLPVLLRRLVARFGARLRLFADTAQLAEDFSALSGLPVRTVPLPIVVPDAAPHAPAGLPHIVFAGGARLEKGYHLLPDALAAVAGRARFTVQSGPIGPESDPLVQRAHRRLKARQGPGLVLVETALDGDDYAALLASADMLLLPYDGPTYGARSSGILAEGLALGVPAIIPAGGWMESVAGPDRAVTIPQAAGAEDLARALSQAIDHLPGLSAASRSMARTWRDEHNPDALFRVFVAT</sequence>
<keyword evidence="2" id="KW-1185">Reference proteome</keyword>
<reference evidence="1 2" key="2">
    <citation type="submission" date="2020-03" db="EMBL/GenBank/DDBJ databases">
        <title>Roseomonas stagni sp. nov., isolated from pond water in Japan.</title>
        <authorList>
            <person name="Furuhata K."/>
            <person name="Miyamoto H."/>
            <person name="Goto K."/>
        </authorList>
    </citation>
    <scope>NUCLEOTIDE SEQUENCE [LARGE SCALE GENOMIC DNA]</scope>
    <source>
        <strain evidence="1 2">PeD5</strain>
    </source>
</reference>
<dbReference type="Pfam" id="PF13692">
    <property type="entry name" value="Glyco_trans_1_4"/>
    <property type="match status" value="1"/>
</dbReference>
<reference evidence="1 2" key="1">
    <citation type="submission" date="2020-02" db="EMBL/GenBank/DDBJ databases">
        <authorList>
            <person name="Kim H.M."/>
            <person name="Jeon C.O."/>
        </authorList>
    </citation>
    <scope>NUCLEOTIDE SEQUENCE [LARGE SCALE GENOMIC DNA]</scope>
    <source>
        <strain evidence="1 2">PeD5</strain>
    </source>
</reference>
<dbReference type="Gene3D" id="3.40.50.2000">
    <property type="entry name" value="Glycogen Phosphorylase B"/>
    <property type="match status" value="1"/>
</dbReference>
<proteinExistence type="predicted"/>
<dbReference type="SUPFAM" id="SSF53756">
    <property type="entry name" value="UDP-Glycosyltransferase/glycogen phosphorylase"/>
    <property type="match status" value="1"/>
</dbReference>
<name>A0A6M1LN15_9PROT</name>
<dbReference type="RefSeq" id="WP_164695374.1">
    <property type="nucleotide sequence ID" value="NZ_JAAIKB010000006.1"/>
</dbReference>
<dbReference type="EMBL" id="JAAIKB010000006">
    <property type="protein sequence ID" value="NGM21462.1"/>
    <property type="molecule type" value="Genomic_DNA"/>
</dbReference>
<comment type="caution">
    <text evidence="1">The sequence shown here is derived from an EMBL/GenBank/DDBJ whole genome shotgun (WGS) entry which is preliminary data.</text>
</comment>
<evidence type="ECO:0000313" key="1">
    <source>
        <dbReference type="EMBL" id="NGM21462.1"/>
    </source>
</evidence>
<dbReference type="AlphaFoldDB" id="A0A6M1LN15"/>
<accession>A0A6M1LN15</accession>
<organism evidence="1 2">
    <name type="scientific">Falsiroseomonas algicola</name>
    <dbReference type="NCBI Taxonomy" id="2716930"/>
    <lineage>
        <taxon>Bacteria</taxon>
        <taxon>Pseudomonadati</taxon>
        <taxon>Pseudomonadota</taxon>
        <taxon>Alphaproteobacteria</taxon>
        <taxon>Acetobacterales</taxon>
        <taxon>Roseomonadaceae</taxon>
        <taxon>Falsiroseomonas</taxon>
    </lineage>
</organism>
<evidence type="ECO:0000313" key="2">
    <source>
        <dbReference type="Proteomes" id="UP000475385"/>
    </source>
</evidence>
<dbReference type="Proteomes" id="UP000475385">
    <property type="component" value="Unassembled WGS sequence"/>
</dbReference>
<protein>
    <submittedName>
        <fullName evidence="1">Glycosyltransferase</fullName>
    </submittedName>
</protein>